<dbReference type="EMBL" id="CAJZBQ010000054">
    <property type="protein sequence ID" value="CAG9332304.1"/>
    <property type="molecule type" value="Genomic_DNA"/>
</dbReference>
<feature type="compositionally biased region" description="Polar residues" evidence="1">
    <location>
        <begin position="146"/>
        <end position="156"/>
    </location>
</feature>
<feature type="region of interest" description="Disordered" evidence="1">
    <location>
        <begin position="105"/>
        <end position="156"/>
    </location>
</feature>
<name>A0AAU9K5J9_9CILI</name>
<dbReference type="Proteomes" id="UP001162131">
    <property type="component" value="Unassembled WGS sequence"/>
</dbReference>
<dbReference type="AlphaFoldDB" id="A0AAU9K5J9"/>
<feature type="compositionally biased region" description="Basic and acidic residues" evidence="1">
    <location>
        <begin position="107"/>
        <end position="116"/>
    </location>
</feature>
<protein>
    <submittedName>
        <fullName evidence="2">Uncharacterized protein</fullName>
    </submittedName>
</protein>
<comment type="caution">
    <text evidence="2">The sequence shown here is derived from an EMBL/GenBank/DDBJ whole genome shotgun (WGS) entry which is preliminary data.</text>
</comment>
<feature type="compositionally biased region" description="Low complexity" evidence="1">
    <location>
        <begin position="117"/>
        <end position="140"/>
    </location>
</feature>
<reference evidence="2" key="1">
    <citation type="submission" date="2021-09" db="EMBL/GenBank/DDBJ databases">
        <authorList>
            <consortium name="AG Swart"/>
            <person name="Singh M."/>
            <person name="Singh A."/>
            <person name="Seah K."/>
            <person name="Emmerich C."/>
        </authorList>
    </citation>
    <scope>NUCLEOTIDE SEQUENCE</scope>
    <source>
        <strain evidence="2">ATCC30299</strain>
    </source>
</reference>
<sequence length="367" mass="42217">MEPREIGLCAIFKGAKQTAVFLNQSQEEVKNYKSLVLHQQSDFFVKLKAMISDVAKDIGLRKCAEMINVPECVLKLLIWDPPELKEASPSLVSKSIIKISKRKKSDKKFEKTEHPNQLEQLEQQEQSEDQSQSEFPSESPNHLEQPEQSNKTKSVSDLTFEDIKQKVIEMYHSGGNIRAIQSLYDIPNAGVIHSWGDFLRCKPGITDQLRNIKSSIINLRKQGKSDLEIADLFSVRLFRVSEIAGEYSRSKAFFSSQDIVDEIKNFKEAQNKEESLKRLGASEKMFDRYLEQYEAGNMKFDRVFESDNEGSSYEKLSVVETYYMNKQKSLDKALKSTEAHGELVKKWILTIEEKTKDLYGMKTKEQE</sequence>
<gene>
    <name evidence="2" type="ORF">BSTOLATCC_MIC55754</name>
</gene>
<keyword evidence="3" id="KW-1185">Reference proteome</keyword>
<evidence type="ECO:0000256" key="1">
    <source>
        <dbReference type="SAM" id="MobiDB-lite"/>
    </source>
</evidence>
<accession>A0AAU9K5J9</accession>
<evidence type="ECO:0000313" key="3">
    <source>
        <dbReference type="Proteomes" id="UP001162131"/>
    </source>
</evidence>
<evidence type="ECO:0000313" key="2">
    <source>
        <dbReference type="EMBL" id="CAG9332304.1"/>
    </source>
</evidence>
<proteinExistence type="predicted"/>
<organism evidence="2 3">
    <name type="scientific">Blepharisma stoltei</name>
    <dbReference type="NCBI Taxonomy" id="1481888"/>
    <lineage>
        <taxon>Eukaryota</taxon>
        <taxon>Sar</taxon>
        <taxon>Alveolata</taxon>
        <taxon>Ciliophora</taxon>
        <taxon>Postciliodesmatophora</taxon>
        <taxon>Heterotrichea</taxon>
        <taxon>Heterotrichida</taxon>
        <taxon>Blepharismidae</taxon>
        <taxon>Blepharisma</taxon>
    </lineage>
</organism>